<dbReference type="Pfam" id="PF01814">
    <property type="entry name" value="Hemerythrin"/>
    <property type="match status" value="1"/>
</dbReference>
<dbReference type="Gene3D" id="1.20.120.520">
    <property type="entry name" value="nmb1532 protein domain like"/>
    <property type="match status" value="1"/>
</dbReference>
<protein>
    <submittedName>
        <fullName evidence="2">Hemerythrin domain-containing protein</fullName>
    </submittedName>
</protein>
<evidence type="ECO:0000313" key="3">
    <source>
        <dbReference type="Proteomes" id="UP001519654"/>
    </source>
</evidence>
<dbReference type="Proteomes" id="UP001519654">
    <property type="component" value="Unassembled WGS sequence"/>
</dbReference>
<dbReference type="EMBL" id="JAHKKG010000003">
    <property type="protein sequence ID" value="MBU2664047.1"/>
    <property type="molecule type" value="Genomic_DNA"/>
</dbReference>
<gene>
    <name evidence="2" type="ORF">KOI35_11150</name>
</gene>
<reference evidence="2 3" key="1">
    <citation type="submission" date="2021-06" db="EMBL/GenBank/DDBJ databases">
        <title>Actinoplanes lichenicola sp. nov., and Actinoplanes ovalisporus sp. nov., isolated from lichen in Thailand.</title>
        <authorList>
            <person name="Saeng-In P."/>
            <person name="Kanchanasin P."/>
            <person name="Yuki M."/>
            <person name="Kudo T."/>
            <person name="Ohkuma M."/>
            <person name="Phongsopitanun W."/>
            <person name="Tanasupawat S."/>
        </authorList>
    </citation>
    <scope>NUCLEOTIDE SEQUENCE [LARGE SCALE GENOMIC DNA]</scope>
    <source>
        <strain evidence="2 3">NBRC 110975</strain>
    </source>
</reference>
<dbReference type="InterPro" id="IPR012312">
    <property type="entry name" value="Hemerythrin-like"/>
</dbReference>
<evidence type="ECO:0000259" key="1">
    <source>
        <dbReference type="Pfam" id="PF01814"/>
    </source>
</evidence>
<evidence type="ECO:0000313" key="2">
    <source>
        <dbReference type="EMBL" id="MBU2664047.1"/>
    </source>
</evidence>
<accession>A0ABS5YKQ5</accession>
<proteinExistence type="predicted"/>
<comment type="caution">
    <text evidence="2">The sequence shown here is derived from an EMBL/GenBank/DDBJ whole genome shotgun (WGS) entry which is preliminary data.</text>
</comment>
<name>A0ABS5YKQ5_9ACTN</name>
<keyword evidence="3" id="KW-1185">Reference proteome</keyword>
<dbReference type="CDD" id="cd12108">
    <property type="entry name" value="Hr-like"/>
    <property type="match status" value="1"/>
</dbReference>
<feature type="domain" description="Hemerythrin-like" evidence="1">
    <location>
        <begin position="38"/>
        <end position="167"/>
    </location>
</feature>
<sequence length="243" mass="26236">MDTVAAAVAEVCGGEDFAMTALPHFDGPLTCDASGMIEIHRMLRKSFEEAPGLVDGVADGDRAHAAAVATQLHLISTALHAHHEGEDTRLWDMIDQRAPACVLHVERMKAQHAEMLVHLEAMDRALPTWRASASVIDSVPVRAAAESVAAALARHFPDEEESIVPAIEHTVTDSEIGWFEKHGRAATPKGQAWNMLGAILAAQPDGGKAWLRKHMPGPAGLIWRFIGAPRYARFRAAVEGRLG</sequence>
<organism evidence="2 3">
    <name type="scientific">Paractinoplanes bogorensis</name>
    <dbReference type="NCBI Taxonomy" id="1610840"/>
    <lineage>
        <taxon>Bacteria</taxon>
        <taxon>Bacillati</taxon>
        <taxon>Actinomycetota</taxon>
        <taxon>Actinomycetes</taxon>
        <taxon>Micromonosporales</taxon>
        <taxon>Micromonosporaceae</taxon>
        <taxon>Paractinoplanes</taxon>
    </lineage>
</organism>